<sequence>MSEERDPLAVLLDTVVYAPIGAALHGPEAVEELAAKGRQDVANARVIGKLALARGRTEAVRLAGEVQDVVGDLLVAAARAAGAPMAGPTTPPPTTDAPADGPPTTAPSEPEEATHLTVVPDAAPDAEELAIPDYDNLSASQVVPRLDDLAEDELAAVQAYERAHRGRMTILSRIAQLQAS</sequence>
<evidence type="ECO:0008006" key="4">
    <source>
        <dbReference type="Google" id="ProtNLM"/>
    </source>
</evidence>
<feature type="region of interest" description="Disordered" evidence="1">
    <location>
        <begin position="82"/>
        <end position="113"/>
    </location>
</feature>
<keyword evidence="3" id="KW-1185">Reference proteome</keyword>
<organism evidence="2 3">
    <name type="scientific">Actinomarinicola tropica</name>
    <dbReference type="NCBI Taxonomy" id="2789776"/>
    <lineage>
        <taxon>Bacteria</taxon>
        <taxon>Bacillati</taxon>
        <taxon>Actinomycetota</taxon>
        <taxon>Acidimicrobiia</taxon>
        <taxon>Acidimicrobiales</taxon>
        <taxon>Iamiaceae</taxon>
        <taxon>Actinomarinicola</taxon>
    </lineage>
</organism>
<feature type="compositionally biased region" description="Pro residues" evidence="1">
    <location>
        <begin position="89"/>
        <end position="105"/>
    </location>
</feature>
<reference evidence="2 3" key="1">
    <citation type="submission" date="2019-11" db="EMBL/GenBank/DDBJ databases">
        <authorList>
            <person name="He Y."/>
        </authorList>
    </citation>
    <scope>NUCLEOTIDE SEQUENCE [LARGE SCALE GENOMIC DNA]</scope>
    <source>
        <strain evidence="2 3">SCSIO 58843</strain>
    </source>
</reference>
<protein>
    <recommendedName>
        <fullName evidence="4">Lipid droplet-associated protein</fullName>
    </recommendedName>
</protein>
<accession>A0A5Q2REP3</accession>
<evidence type="ECO:0000256" key="1">
    <source>
        <dbReference type="SAM" id="MobiDB-lite"/>
    </source>
</evidence>
<dbReference type="Proteomes" id="UP000334019">
    <property type="component" value="Chromosome"/>
</dbReference>
<evidence type="ECO:0000313" key="2">
    <source>
        <dbReference type="EMBL" id="QGG95279.1"/>
    </source>
</evidence>
<evidence type="ECO:0000313" key="3">
    <source>
        <dbReference type="Proteomes" id="UP000334019"/>
    </source>
</evidence>
<gene>
    <name evidence="2" type="ORF">GH723_09330</name>
</gene>
<proteinExistence type="predicted"/>
<dbReference type="AlphaFoldDB" id="A0A5Q2REP3"/>
<dbReference type="RefSeq" id="WP_153759387.1">
    <property type="nucleotide sequence ID" value="NZ_CP045851.1"/>
</dbReference>
<dbReference type="KEGG" id="atq:GH723_09330"/>
<dbReference type="EMBL" id="CP045851">
    <property type="protein sequence ID" value="QGG95279.1"/>
    <property type="molecule type" value="Genomic_DNA"/>
</dbReference>
<name>A0A5Q2REP3_9ACTN</name>